<comment type="caution">
    <text evidence="8">The sequence shown here is derived from an EMBL/GenBank/DDBJ whole genome shotgun (WGS) entry which is preliminary data.</text>
</comment>
<evidence type="ECO:0000256" key="5">
    <source>
        <dbReference type="ARBA" id="ARBA00023136"/>
    </source>
</evidence>
<evidence type="ECO:0000313" key="8">
    <source>
        <dbReference type="EMBL" id="MDX8049077.1"/>
    </source>
</evidence>
<keyword evidence="2" id="KW-1003">Cell membrane</keyword>
<feature type="domain" description="ABC3 transporter permease C-terminal" evidence="7">
    <location>
        <begin position="17"/>
        <end position="135"/>
    </location>
</feature>
<sequence>MNVDRPTESDVQQALTILGLVAGIITLAAAALATGLAAADGRRDLTTLAAIGAPPRLRKLLSLSQAGVIAGLGGLLGTAAGAGSALALLAALNVGYATVWPRPELNPLTIPWPTIAISLLLVPSVAMLGAALFTRSRLPIERRA</sequence>
<evidence type="ECO:0000256" key="4">
    <source>
        <dbReference type="ARBA" id="ARBA00022989"/>
    </source>
</evidence>
<organism evidence="8 9">
    <name type="scientific">Lentzea kristufekii</name>
    <dbReference type="NCBI Taxonomy" id="3095430"/>
    <lineage>
        <taxon>Bacteria</taxon>
        <taxon>Bacillati</taxon>
        <taxon>Actinomycetota</taxon>
        <taxon>Actinomycetes</taxon>
        <taxon>Pseudonocardiales</taxon>
        <taxon>Pseudonocardiaceae</taxon>
        <taxon>Lentzea</taxon>
    </lineage>
</organism>
<evidence type="ECO:0000256" key="3">
    <source>
        <dbReference type="ARBA" id="ARBA00022692"/>
    </source>
</evidence>
<keyword evidence="4 6" id="KW-1133">Transmembrane helix</keyword>
<feature type="transmembrane region" description="Helical" evidence="6">
    <location>
        <begin position="15"/>
        <end position="39"/>
    </location>
</feature>
<dbReference type="Pfam" id="PF02687">
    <property type="entry name" value="FtsX"/>
    <property type="match status" value="1"/>
</dbReference>
<dbReference type="InterPro" id="IPR003838">
    <property type="entry name" value="ABC3_permease_C"/>
</dbReference>
<reference evidence="8 9" key="1">
    <citation type="submission" date="2023-11" db="EMBL/GenBank/DDBJ databases">
        <title>Lentzea sokolovensis, sp. nov., Lentzea kristufkii, sp. nov., and Lentzea miocenensis, sp. nov., rare actinobacteria from Sokolov Coal Basin, Miocene lacustrine sediment, Czech Republic.</title>
        <authorList>
            <person name="Lara A."/>
            <person name="Kotroba L."/>
            <person name="Nouioui I."/>
            <person name="Neumann-Schaal M."/>
            <person name="Mast Y."/>
            <person name="Chronakova A."/>
        </authorList>
    </citation>
    <scope>NUCLEOTIDE SEQUENCE [LARGE SCALE GENOMIC DNA]</scope>
    <source>
        <strain evidence="8 9">BCCO 10_0798</strain>
    </source>
</reference>
<feature type="transmembrane region" description="Helical" evidence="6">
    <location>
        <begin position="60"/>
        <end position="90"/>
    </location>
</feature>
<gene>
    <name evidence="8" type="ORF">SK571_06775</name>
</gene>
<keyword evidence="3 6" id="KW-0812">Transmembrane</keyword>
<comment type="subcellular location">
    <subcellularLocation>
        <location evidence="1">Cell membrane</location>
        <topology evidence="1">Multi-pass membrane protein</topology>
    </subcellularLocation>
</comment>
<dbReference type="EMBL" id="JAXAVV010000002">
    <property type="protein sequence ID" value="MDX8049077.1"/>
    <property type="molecule type" value="Genomic_DNA"/>
</dbReference>
<keyword evidence="9" id="KW-1185">Reference proteome</keyword>
<evidence type="ECO:0000256" key="6">
    <source>
        <dbReference type="SAM" id="Phobius"/>
    </source>
</evidence>
<dbReference type="RefSeq" id="WP_319983149.1">
    <property type="nucleotide sequence ID" value="NZ_JAXAVV010000002.1"/>
</dbReference>
<dbReference type="Proteomes" id="UP001271792">
    <property type="component" value="Unassembled WGS sequence"/>
</dbReference>
<keyword evidence="5 6" id="KW-0472">Membrane</keyword>
<accession>A0ABU4TMD1</accession>
<evidence type="ECO:0000313" key="9">
    <source>
        <dbReference type="Proteomes" id="UP001271792"/>
    </source>
</evidence>
<evidence type="ECO:0000259" key="7">
    <source>
        <dbReference type="Pfam" id="PF02687"/>
    </source>
</evidence>
<reference evidence="8 9" key="2">
    <citation type="submission" date="2023-11" db="EMBL/GenBank/DDBJ databases">
        <authorList>
            <person name="Lara A.C."/>
            <person name="Chronakova A."/>
        </authorList>
    </citation>
    <scope>NUCLEOTIDE SEQUENCE [LARGE SCALE GENOMIC DNA]</scope>
    <source>
        <strain evidence="8 9">BCCO 10_0798</strain>
    </source>
</reference>
<feature type="transmembrane region" description="Helical" evidence="6">
    <location>
        <begin position="110"/>
        <end position="133"/>
    </location>
</feature>
<protein>
    <recommendedName>
        <fullName evidence="7">ABC3 transporter permease C-terminal domain-containing protein</fullName>
    </recommendedName>
</protein>
<evidence type="ECO:0000256" key="2">
    <source>
        <dbReference type="ARBA" id="ARBA00022475"/>
    </source>
</evidence>
<name>A0ABU4TMD1_9PSEU</name>
<evidence type="ECO:0000256" key="1">
    <source>
        <dbReference type="ARBA" id="ARBA00004651"/>
    </source>
</evidence>
<proteinExistence type="predicted"/>